<dbReference type="EMBL" id="CDNC01000050">
    <property type="protein sequence ID" value="CEM63334.1"/>
    <property type="molecule type" value="Genomic_DNA"/>
</dbReference>
<proteinExistence type="inferred from homology"/>
<dbReference type="EMBL" id="CP042817">
    <property type="protein sequence ID" value="QEJ99318.1"/>
    <property type="molecule type" value="Genomic_DNA"/>
</dbReference>
<dbReference type="Proteomes" id="UP000042527">
    <property type="component" value="Unassembled WGS sequence"/>
</dbReference>
<keyword evidence="8 10" id="KW-1133">Transmembrane helix</keyword>
<feature type="transmembrane region" description="Helical" evidence="10">
    <location>
        <begin position="32"/>
        <end position="54"/>
    </location>
</feature>
<dbReference type="Pfam" id="PF03748">
    <property type="entry name" value="FliL"/>
    <property type="match status" value="1"/>
</dbReference>
<evidence type="ECO:0000256" key="2">
    <source>
        <dbReference type="ARBA" id="ARBA00004162"/>
    </source>
</evidence>
<dbReference type="GO" id="GO:0071973">
    <property type="term" value="P:bacterial-type flagellum-dependent cell motility"/>
    <property type="evidence" value="ECO:0007669"/>
    <property type="project" value="InterPro"/>
</dbReference>
<dbReference type="GeneID" id="57754522"/>
<gene>
    <name evidence="11" type="primary">fliL</name>
    <name evidence="12" type="ORF">FUT82_15855</name>
    <name evidence="11" type="ORF">TPHV1_80087</name>
</gene>
<keyword evidence="4 10" id="KW-1003">Cell membrane</keyword>
<evidence type="ECO:0000256" key="9">
    <source>
        <dbReference type="ARBA" id="ARBA00023136"/>
    </source>
</evidence>
<reference evidence="11" key="1">
    <citation type="submission" date="2015-01" db="EMBL/GenBank/DDBJ databases">
        <authorList>
            <person name="Xiang T."/>
            <person name="Song Y."/>
            <person name="Huang L."/>
            <person name="Wang B."/>
            <person name="Wu P."/>
        </authorList>
    </citation>
    <scope>NUCLEOTIDE SEQUENCE [LARGE SCALE GENOMIC DNA]</scope>
    <source>
        <strain evidence="11">V1</strain>
    </source>
</reference>
<dbReference type="RefSeq" id="WP_002700956.1">
    <property type="nucleotide sequence ID" value="NZ_CDNC01000050.1"/>
</dbReference>
<comment type="function">
    <text evidence="1 10">Controls the rotational direction of flagella during chemotaxis.</text>
</comment>
<comment type="similarity">
    <text evidence="3 10">Belongs to the FliL family.</text>
</comment>
<evidence type="ECO:0000256" key="3">
    <source>
        <dbReference type="ARBA" id="ARBA00008281"/>
    </source>
</evidence>
<comment type="subcellular location">
    <subcellularLocation>
        <location evidence="2">Cell membrane</location>
        <topology evidence="2">Single-pass membrane protein</topology>
    </subcellularLocation>
</comment>
<dbReference type="AlphaFoldDB" id="A0A0B7GXC7"/>
<name>A0A0B7GXC7_TREPH</name>
<accession>A0A0B7GXC7</accession>
<keyword evidence="11" id="KW-0282">Flagellum</keyword>
<dbReference type="OrthoDB" id="350725at2"/>
<reference evidence="12 14" key="3">
    <citation type="submission" date="2019-08" db="EMBL/GenBank/DDBJ databases">
        <authorList>
            <person name="Kuhnert P."/>
        </authorList>
    </citation>
    <scope>NUCLEOTIDE SEQUENCE [LARGE SCALE GENOMIC DNA]</scope>
    <source>
        <strain evidence="12 14">B36.5</strain>
    </source>
</reference>
<evidence type="ECO:0000256" key="4">
    <source>
        <dbReference type="ARBA" id="ARBA00022475"/>
    </source>
</evidence>
<organism evidence="11 13">
    <name type="scientific">Treponema phagedenis</name>
    <dbReference type="NCBI Taxonomy" id="162"/>
    <lineage>
        <taxon>Bacteria</taxon>
        <taxon>Pseudomonadati</taxon>
        <taxon>Spirochaetota</taxon>
        <taxon>Spirochaetia</taxon>
        <taxon>Spirochaetales</taxon>
        <taxon>Treponemataceae</taxon>
        <taxon>Treponema</taxon>
    </lineage>
</organism>
<evidence type="ECO:0000256" key="10">
    <source>
        <dbReference type="RuleBase" id="RU364125"/>
    </source>
</evidence>
<protein>
    <recommendedName>
        <fullName evidence="10">Flagellar protein FliL</fullName>
    </recommendedName>
</protein>
<evidence type="ECO:0000313" key="13">
    <source>
        <dbReference type="Proteomes" id="UP000042527"/>
    </source>
</evidence>
<evidence type="ECO:0000256" key="1">
    <source>
        <dbReference type="ARBA" id="ARBA00002254"/>
    </source>
</evidence>
<dbReference type="GO" id="GO:0005886">
    <property type="term" value="C:plasma membrane"/>
    <property type="evidence" value="ECO:0007669"/>
    <property type="project" value="UniProtKB-SubCell"/>
</dbReference>
<evidence type="ECO:0000256" key="5">
    <source>
        <dbReference type="ARBA" id="ARBA00022500"/>
    </source>
</evidence>
<evidence type="ECO:0000313" key="12">
    <source>
        <dbReference type="EMBL" id="QEJ99318.1"/>
    </source>
</evidence>
<keyword evidence="11" id="KW-0969">Cilium</keyword>
<dbReference type="Proteomes" id="UP000323594">
    <property type="component" value="Chromosome"/>
</dbReference>
<keyword evidence="5 10" id="KW-0145">Chemotaxis</keyword>
<dbReference type="GO" id="GO:0009425">
    <property type="term" value="C:bacterial-type flagellum basal body"/>
    <property type="evidence" value="ECO:0007669"/>
    <property type="project" value="InterPro"/>
</dbReference>
<keyword evidence="7 10" id="KW-0283">Flagellar rotation</keyword>
<keyword evidence="6 10" id="KW-0812">Transmembrane</keyword>
<keyword evidence="9 10" id="KW-0472">Membrane</keyword>
<evidence type="ECO:0000313" key="11">
    <source>
        <dbReference type="EMBL" id="CEM63334.1"/>
    </source>
</evidence>
<evidence type="ECO:0000313" key="14">
    <source>
        <dbReference type="Proteomes" id="UP000323594"/>
    </source>
</evidence>
<reference evidence="13" key="2">
    <citation type="submission" date="2015-01" db="EMBL/GenBank/DDBJ databases">
        <authorList>
            <person name="Manzoor Shahid"/>
            <person name="Zubair Saima"/>
        </authorList>
    </citation>
    <scope>NUCLEOTIDE SEQUENCE [LARGE SCALE GENOMIC DNA]</scope>
    <source>
        <strain evidence="13">V1</strain>
    </source>
</reference>
<keyword evidence="11" id="KW-0966">Cell projection</keyword>
<dbReference type="GO" id="GO:0006935">
    <property type="term" value="P:chemotaxis"/>
    <property type="evidence" value="ECO:0007669"/>
    <property type="project" value="UniProtKB-KW"/>
</dbReference>
<keyword evidence="13" id="KW-1185">Reference proteome</keyword>
<evidence type="ECO:0000256" key="7">
    <source>
        <dbReference type="ARBA" id="ARBA00022779"/>
    </source>
</evidence>
<sequence>MADNEKIGGITDELDEHLTTPPVKKAGFLPILLKWIVVVLAAVIFIVTVVVITVNFMSRRGANHTAYPVSEEYQRDTRELLQFYDMGIIRTNSADTIPAPIVVNVAIGYPMNDKATQQELSGRVIELKDFLRSFFQKKTAAELRQEQKIKIEIRNEINDNILSKTKIKDIRFTQYDILEP</sequence>
<dbReference type="InterPro" id="IPR005503">
    <property type="entry name" value="FliL"/>
</dbReference>
<evidence type="ECO:0000256" key="6">
    <source>
        <dbReference type="ARBA" id="ARBA00022692"/>
    </source>
</evidence>
<evidence type="ECO:0000256" key="8">
    <source>
        <dbReference type="ARBA" id="ARBA00022989"/>
    </source>
</evidence>